<dbReference type="EMBL" id="JABMCE010000077">
    <property type="protein sequence ID" value="NUU14201.1"/>
    <property type="molecule type" value="Genomic_DNA"/>
</dbReference>
<feature type="transmembrane region" description="Helical" evidence="5">
    <location>
        <begin position="39"/>
        <end position="59"/>
    </location>
</feature>
<accession>A0AAW3T671</accession>
<evidence type="ECO:0000256" key="1">
    <source>
        <dbReference type="ARBA" id="ARBA00013194"/>
    </source>
</evidence>
<evidence type="ECO:0000313" key="9">
    <source>
        <dbReference type="Proteomes" id="UP000573001"/>
    </source>
</evidence>
<dbReference type="RefSeq" id="WP_175351678.1">
    <property type="nucleotide sequence ID" value="NZ_BAAAWQ010000001.1"/>
</dbReference>
<dbReference type="InterPro" id="IPR029000">
    <property type="entry name" value="Cyclophilin-like_dom_sf"/>
</dbReference>
<comment type="caution">
    <text evidence="7">The sequence shown here is derived from an EMBL/GenBank/DDBJ whole genome shotgun (WGS) entry which is preliminary data.</text>
</comment>
<reference evidence="7 10" key="2">
    <citation type="submission" date="2020-07" db="EMBL/GenBank/DDBJ databases">
        <title>Above-ground endophytic microbial communities from plants in different locations in the United States.</title>
        <authorList>
            <person name="Frank C."/>
        </authorList>
    </citation>
    <scope>NUCLEOTIDE SEQUENCE [LARGE SCALE GENOMIC DNA]</scope>
    <source>
        <strain evidence="7 10">WPL5_2</strain>
    </source>
</reference>
<evidence type="ECO:0000313" key="10">
    <source>
        <dbReference type="Proteomes" id="UP000590225"/>
    </source>
</evidence>
<gene>
    <name evidence="7" type="ORF">FHW23_001742</name>
    <name evidence="8" type="ORF">HP507_10205</name>
</gene>
<keyword evidence="5" id="KW-1133">Transmembrane helix</keyword>
<reference evidence="8 9" key="1">
    <citation type="submission" date="2020-05" db="EMBL/GenBank/DDBJ databases">
        <title>Genome Sequencing of Type Strains.</title>
        <authorList>
            <person name="Lemaire J.F."/>
            <person name="Inderbitzin P."/>
            <person name="Gregorio O.A."/>
            <person name="Collins S.B."/>
            <person name="Wespe N."/>
            <person name="Knight-Connoni V."/>
        </authorList>
    </citation>
    <scope>NUCLEOTIDE SEQUENCE [LARGE SCALE GENOMIC DNA]</scope>
    <source>
        <strain evidence="8 9">ATCC 19096</strain>
    </source>
</reference>
<feature type="domain" description="PPIase cyclophilin-type" evidence="6">
    <location>
        <begin position="119"/>
        <end position="271"/>
    </location>
</feature>
<keyword evidence="5" id="KW-0812">Transmembrane</keyword>
<dbReference type="EMBL" id="JACGXP010000002">
    <property type="protein sequence ID" value="MBA8990496.1"/>
    <property type="molecule type" value="Genomic_DNA"/>
</dbReference>
<feature type="region of interest" description="Disordered" evidence="4">
    <location>
        <begin position="247"/>
        <end position="275"/>
    </location>
</feature>
<evidence type="ECO:0000256" key="2">
    <source>
        <dbReference type="ARBA" id="ARBA00023110"/>
    </source>
</evidence>
<dbReference type="InterPro" id="IPR044665">
    <property type="entry name" value="E_coli_cyclophilin_A-like"/>
</dbReference>
<protein>
    <recommendedName>
        <fullName evidence="1">peptidylprolyl isomerase</fullName>
        <ecNumber evidence="1">5.2.1.8</ecNumber>
    </recommendedName>
</protein>
<sequence>MAPKNQARDNREARERLRLYQARQGLHDRQRRRRLRDNLVGAGVLVLVAALATGSQLAFAGSQDSGKKADASASASASATATPTPSASATASNTGDVPSKSIAKDSTWTGSLTLNKDVKLGIELDGKKAPQAASVEIKLIQEQFYNGTTCHRLADSDGFEFLQCGSANGDGTGDAGFQYGPLENVPSDGKYETGTIAIARGTSAYSQTTQFFIVYGDTTLDGSTGGYTVVGKVTSGLDELESKITSKGISSAGSDGTGEPKVTTKITGATIKQEK</sequence>
<keyword evidence="2" id="KW-0697">Rotamase</keyword>
<organism evidence="7 10">
    <name type="scientific">Curtobacterium pusillum</name>
    <dbReference type="NCBI Taxonomy" id="69373"/>
    <lineage>
        <taxon>Bacteria</taxon>
        <taxon>Bacillati</taxon>
        <taxon>Actinomycetota</taxon>
        <taxon>Actinomycetes</taxon>
        <taxon>Micrococcales</taxon>
        <taxon>Microbacteriaceae</taxon>
        <taxon>Curtobacterium</taxon>
    </lineage>
</organism>
<dbReference type="InterPro" id="IPR002130">
    <property type="entry name" value="Cyclophilin-type_PPIase_dom"/>
</dbReference>
<dbReference type="SUPFAM" id="SSF50891">
    <property type="entry name" value="Cyclophilin-like"/>
    <property type="match status" value="1"/>
</dbReference>
<evidence type="ECO:0000313" key="7">
    <source>
        <dbReference type="EMBL" id="MBA8990496.1"/>
    </source>
</evidence>
<dbReference type="PROSITE" id="PS50072">
    <property type="entry name" value="CSA_PPIASE_2"/>
    <property type="match status" value="1"/>
</dbReference>
<dbReference type="AlphaFoldDB" id="A0AAW3T671"/>
<keyword evidence="9" id="KW-1185">Reference proteome</keyword>
<proteinExistence type="predicted"/>
<evidence type="ECO:0000256" key="3">
    <source>
        <dbReference type="ARBA" id="ARBA00023235"/>
    </source>
</evidence>
<name>A0AAW3T671_9MICO</name>
<keyword evidence="3 7" id="KW-0413">Isomerase</keyword>
<feature type="region of interest" description="Disordered" evidence="4">
    <location>
        <begin position="77"/>
        <end position="102"/>
    </location>
</feature>
<dbReference type="PANTHER" id="PTHR43246">
    <property type="entry name" value="PEPTIDYL-PROLYL CIS-TRANS ISOMERASE CYP38, CHLOROPLASTIC"/>
    <property type="match status" value="1"/>
</dbReference>
<dbReference type="Pfam" id="PF00160">
    <property type="entry name" value="Pro_isomerase"/>
    <property type="match status" value="1"/>
</dbReference>
<keyword evidence="5" id="KW-0472">Membrane</keyword>
<evidence type="ECO:0000313" key="8">
    <source>
        <dbReference type="EMBL" id="NUU14201.1"/>
    </source>
</evidence>
<dbReference type="EC" id="5.2.1.8" evidence="1"/>
<evidence type="ECO:0000256" key="4">
    <source>
        <dbReference type="SAM" id="MobiDB-lite"/>
    </source>
</evidence>
<evidence type="ECO:0000256" key="5">
    <source>
        <dbReference type="SAM" id="Phobius"/>
    </source>
</evidence>
<dbReference type="Proteomes" id="UP000573001">
    <property type="component" value="Unassembled WGS sequence"/>
</dbReference>
<dbReference type="GO" id="GO:0003755">
    <property type="term" value="F:peptidyl-prolyl cis-trans isomerase activity"/>
    <property type="evidence" value="ECO:0007669"/>
    <property type="project" value="UniProtKB-KW"/>
</dbReference>
<evidence type="ECO:0000259" key="6">
    <source>
        <dbReference type="PROSITE" id="PS50072"/>
    </source>
</evidence>
<feature type="compositionally biased region" description="Low complexity" evidence="4">
    <location>
        <begin position="77"/>
        <end position="92"/>
    </location>
</feature>
<dbReference type="Gene3D" id="2.40.100.10">
    <property type="entry name" value="Cyclophilin-like"/>
    <property type="match status" value="1"/>
</dbReference>
<dbReference type="Proteomes" id="UP000590225">
    <property type="component" value="Unassembled WGS sequence"/>
</dbReference>